<dbReference type="EMBL" id="PUHR01000017">
    <property type="protein sequence ID" value="KAG0670978.1"/>
    <property type="molecule type" value="Genomic_DNA"/>
</dbReference>
<dbReference type="SUPFAM" id="SSF52833">
    <property type="entry name" value="Thioredoxin-like"/>
    <property type="match status" value="1"/>
</dbReference>
<keyword evidence="2" id="KW-1185">Reference proteome</keyword>
<dbReference type="OrthoDB" id="4035655at2759"/>
<organism evidence="1 2">
    <name type="scientific">Maudiozyma exigua</name>
    <name type="common">Yeast</name>
    <name type="synonym">Kazachstania exigua</name>
    <dbReference type="NCBI Taxonomy" id="34358"/>
    <lineage>
        <taxon>Eukaryota</taxon>
        <taxon>Fungi</taxon>
        <taxon>Dikarya</taxon>
        <taxon>Ascomycota</taxon>
        <taxon>Saccharomycotina</taxon>
        <taxon>Saccharomycetes</taxon>
        <taxon>Saccharomycetales</taxon>
        <taxon>Saccharomycetaceae</taxon>
        <taxon>Maudiozyma</taxon>
    </lineage>
</organism>
<protein>
    <recommendedName>
        <fullName evidence="3">Glutaredoxin domain-containing protein</fullName>
    </recommendedName>
</protein>
<dbReference type="Proteomes" id="UP000750334">
    <property type="component" value="Unassembled WGS sequence"/>
</dbReference>
<proteinExistence type="predicted"/>
<name>A0A9P6WDQ3_MAUEX</name>
<sequence length="279" mass="31114">MIVSTNGNSKKAMFSQRSKHNRLVSATLVLLGIFTFLFLTWGDYSEDSSFGFLQEKTDGSDSITKTQTDSTINSNGLQYNTIDVSATSTNTGLLTEDKYNMNQNDNNKGSQEESKLNSKKVEEQISTIRGEISNERKTTILSPTVPTSLTPKVFNPEFNFKEILNTSPVVLFIRSSEVDSQYLKKLLLNEYEISPQISIVDLDQHSNGDKLQDSIQTKKISASATQKVPFLFINSIPVISTNIQKDIKNLHSDGSLLQKFRHLANGKVLFEKMGLPSNS</sequence>
<evidence type="ECO:0000313" key="1">
    <source>
        <dbReference type="EMBL" id="KAG0670978.1"/>
    </source>
</evidence>
<dbReference type="InterPro" id="IPR036249">
    <property type="entry name" value="Thioredoxin-like_sf"/>
</dbReference>
<gene>
    <name evidence="1" type="ORF">C6P45_001485</name>
</gene>
<dbReference type="PROSITE" id="PS51354">
    <property type="entry name" value="GLUTAREDOXIN_2"/>
    <property type="match status" value="1"/>
</dbReference>
<dbReference type="Gene3D" id="3.40.30.10">
    <property type="entry name" value="Glutaredoxin"/>
    <property type="match status" value="1"/>
</dbReference>
<evidence type="ECO:0008006" key="3">
    <source>
        <dbReference type="Google" id="ProtNLM"/>
    </source>
</evidence>
<dbReference type="AlphaFoldDB" id="A0A9P6WDQ3"/>
<accession>A0A9P6WDQ3</accession>
<reference evidence="1 2" key="1">
    <citation type="submission" date="2020-11" db="EMBL/GenBank/DDBJ databases">
        <title>Kefir isolates.</title>
        <authorList>
            <person name="Marcisauskas S."/>
            <person name="Kim Y."/>
            <person name="Blasche S."/>
        </authorList>
    </citation>
    <scope>NUCLEOTIDE SEQUENCE [LARGE SCALE GENOMIC DNA]</scope>
    <source>
        <strain evidence="1 2">OG2</strain>
    </source>
</reference>
<evidence type="ECO:0000313" key="2">
    <source>
        <dbReference type="Proteomes" id="UP000750334"/>
    </source>
</evidence>
<comment type="caution">
    <text evidence="1">The sequence shown here is derived from an EMBL/GenBank/DDBJ whole genome shotgun (WGS) entry which is preliminary data.</text>
</comment>